<dbReference type="InterPro" id="IPR003749">
    <property type="entry name" value="ThiS/MoaD-like"/>
</dbReference>
<dbReference type="InterPro" id="IPR044672">
    <property type="entry name" value="MOCS2A"/>
</dbReference>
<gene>
    <name evidence="13" type="primary">moaD</name>
    <name evidence="13" type="ORF">GCM10007380_39820</name>
</gene>
<evidence type="ECO:0000313" key="13">
    <source>
        <dbReference type="EMBL" id="GGI17815.1"/>
    </source>
</evidence>
<evidence type="ECO:0000256" key="6">
    <source>
        <dbReference type="ARBA" id="ARBA00054425"/>
    </source>
</evidence>
<name>A0A8J3AQ01_9BACI</name>
<dbReference type="PANTHER" id="PTHR33359">
    <property type="entry name" value="MOLYBDOPTERIN SYNTHASE SULFUR CARRIER SUBUNIT"/>
    <property type="match status" value="1"/>
</dbReference>
<dbReference type="NCBIfam" id="TIGR01682">
    <property type="entry name" value="moaD"/>
    <property type="match status" value="1"/>
</dbReference>
<protein>
    <recommendedName>
        <fullName evidence="5">Molybdopterin synthase sulfur carrier subunit</fullName>
    </recommendedName>
    <alternativeName>
        <fullName evidence="11">MPT synthase subunit 1</fullName>
    </alternativeName>
    <alternativeName>
        <fullName evidence="8">Molybdenum cofactor biosynthesis protein D</fullName>
    </alternativeName>
    <alternativeName>
        <fullName evidence="10">Molybdopterin-converting factor small subunit</fullName>
    </alternativeName>
    <alternativeName>
        <fullName evidence="9">Molybdopterin-converting factor subunit 1</fullName>
    </alternativeName>
    <alternativeName>
        <fullName evidence="12">Sulfur carrier protein MoaD</fullName>
    </alternativeName>
</protein>
<evidence type="ECO:0000256" key="3">
    <source>
        <dbReference type="ARBA" id="ARBA00023150"/>
    </source>
</evidence>
<evidence type="ECO:0000256" key="11">
    <source>
        <dbReference type="ARBA" id="ARBA00078020"/>
    </source>
</evidence>
<dbReference type="UniPathway" id="UPA00344"/>
<keyword evidence="14" id="KW-1185">Reference proteome</keyword>
<comment type="similarity">
    <text evidence="4">Belongs to the MoaD family.</text>
</comment>
<dbReference type="CDD" id="cd00754">
    <property type="entry name" value="Ubl_MoaD"/>
    <property type="match status" value="1"/>
</dbReference>
<comment type="caution">
    <text evidence="13">The sequence shown here is derived from an EMBL/GenBank/DDBJ whole genome shotgun (WGS) entry which is preliminary data.</text>
</comment>
<dbReference type="InterPro" id="IPR012675">
    <property type="entry name" value="Beta-grasp_dom_sf"/>
</dbReference>
<evidence type="ECO:0000256" key="7">
    <source>
        <dbReference type="ARBA" id="ARBA00063099"/>
    </source>
</evidence>
<dbReference type="PANTHER" id="PTHR33359:SF1">
    <property type="entry name" value="MOLYBDOPTERIN SYNTHASE SULFUR CARRIER SUBUNIT"/>
    <property type="match status" value="1"/>
</dbReference>
<dbReference type="Gene3D" id="3.10.20.30">
    <property type="match status" value="1"/>
</dbReference>
<dbReference type="GO" id="GO:0000166">
    <property type="term" value="F:nucleotide binding"/>
    <property type="evidence" value="ECO:0007669"/>
    <property type="project" value="UniProtKB-KW"/>
</dbReference>
<evidence type="ECO:0000256" key="12">
    <source>
        <dbReference type="ARBA" id="ARBA00078992"/>
    </source>
</evidence>
<comment type="function">
    <text evidence="6">Involved in sulfur transfer in the conversion of molybdopterin precursor Z to molybdopterin.</text>
</comment>
<dbReference type="SUPFAM" id="SSF54285">
    <property type="entry name" value="MoaD/ThiS"/>
    <property type="match status" value="1"/>
</dbReference>
<evidence type="ECO:0000256" key="1">
    <source>
        <dbReference type="ARBA" id="ARBA00005046"/>
    </source>
</evidence>
<keyword evidence="2" id="KW-0547">Nucleotide-binding</keyword>
<evidence type="ECO:0000256" key="10">
    <source>
        <dbReference type="ARBA" id="ARBA00077809"/>
    </source>
</evidence>
<evidence type="ECO:0000256" key="8">
    <source>
        <dbReference type="ARBA" id="ARBA00075076"/>
    </source>
</evidence>
<evidence type="ECO:0000256" key="2">
    <source>
        <dbReference type="ARBA" id="ARBA00022741"/>
    </source>
</evidence>
<comment type="subunit">
    <text evidence="7">Heterotetramer of 2 MoaD subunits and 2 MoaE subunits. Forms a stable heterotetrameric complex of 2 MoaD and 2 MoeB during adenylation of MoaD by MoeB. During catalysis MoaD shuttles between the two heterotetrameric complexes.</text>
</comment>
<evidence type="ECO:0000256" key="4">
    <source>
        <dbReference type="ARBA" id="ARBA00024200"/>
    </source>
</evidence>
<keyword evidence="3" id="KW-0501">Molybdenum cofactor biosynthesis</keyword>
<dbReference type="GO" id="GO:0006777">
    <property type="term" value="P:Mo-molybdopterin cofactor biosynthetic process"/>
    <property type="evidence" value="ECO:0007669"/>
    <property type="project" value="UniProtKB-KW"/>
</dbReference>
<reference evidence="14" key="1">
    <citation type="journal article" date="2019" name="Int. J. Syst. Evol. Microbiol.">
        <title>The Global Catalogue of Microorganisms (GCM) 10K type strain sequencing project: providing services to taxonomists for standard genome sequencing and annotation.</title>
        <authorList>
            <consortium name="The Broad Institute Genomics Platform"/>
            <consortium name="The Broad Institute Genome Sequencing Center for Infectious Disease"/>
            <person name="Wu L."/>
            <person name="Ma J."/>
        </authorList>
    </citation>
    <scope>NUCLEOTIDE SEQUENCE [LARGE SCALE GENOMIC DNA]</scope>
    <source>
        <strain evidence="14">CGMCC 1.14993</strain>
    </source>
</reference>
<dbReference type="GO" id="GO:1990133">
    <property type="term" value="C:molybdopterin adenylyltransferase complex"/>
    <property type="evidence" value="ECO:0007669"/>
    <property type="project" value="TreeGrafter"/>
</dbReference>
<accession>A0A8J3AQ01</accession>
<evidence type="ECO:0000313" key="14">
    <source>
        <dbReference type="Proteomes" id="UP000626244"/>
    </source>
</evidence>
<evidence type="ECO:0000256" key="9">
    <source>
        <dbReference type="ARBA" id="ARBA00076711"/>
    </source>
</evidence>
<proteinExistence type="inferred from homology"/>
<dbReference type="AlphaFoldDB" id="A0A8J3AQ01"/>
<dbReference type="OrthoDB" id="9801945at2"/>
<dbReference type="Proteomes" id="UP000626244">
    <property type="component" value="Unassembled WGS sequence"/>
</dbReference>
<comment type="pathway">
    <text evidence="1">Cofactor biosynthesis; molybdopterin biosynthesis.</text>
</comment>
<dbReference type="FunFam" id="3.10.20.30:FF:000010">
    <property type="entry name" value="Molybdopterin synthase sulfur carrier subunit"/>
    <property type="match status" value="1"/>
</dbReference>
<organism evidence="13 14">
    <name type="scientific">Gottfriedia solisilvae</name>
    <dbReference type="NCBI Taxonomy" id="1516104"/>
    <lineage>
        <taxon>Bacteria</taxon>
        <taxon>Bacillati</taxon>
        <taxon>Bacillota</taxon>
        <taxon>Bacilli</taxon>
        <taxon>Bacillales</taxon>
        <taxon>Bacillaceae</taxon>
        <taxon>Gottfriedia</taxon>
    </lineage>
</organism>
<sequence>MIKVLLFAHLREKVGVEELTLIENEGIKVKDLKSWLTKNYDLQSLNQVMTAVNEEFVTDEDIVNAGDIVAFIPPVSGG</sequence>
<evidence type="ECO:0000256" key="5">
    <source>
        <dbReference type="ARBA" id="ARBA00024247"/>
    </source>
</evidence>
<dbReference type="Pfam" id="PF02597">
    <property type="entry name" value="ThiS"/>
    <property type="match status" value="1"/>
</dbReference>
<dbReference type="InterPro" id="IPR016155">
    <property type="entry name" value="Mopterin_synth/thiamin_S_b"/>
</dbReference>
<dbReference type="EMBL" id="BMHB01000004">
    <property type="protein sequence ID" value="GGI17815.1"/>
    <property type="molecule type" value="Genomic_DNA"/>
</dbReference>
<dbReference type="RefSeq" id="WP_088003230.1">
    <property type="nucleotide sequence ID" value="NZ_BMHB01000004.1"/>
</dbReference>